<dbReference type="InterPro" id="IPR041679">
    <property type="entry name" value="DNA2/NAM7-like_C"/>
</dbReference>
<evidence type="ECO:0000259" key="4">
    <source>
        <dbReference type="Pfam" id="PF13087"/>
    </source>
</evidence>
<evidence type="ECO:0000256" key="2">
    <source>
        <dbReference type="SAM" id="MobiDB-lite"/>
    </source>
</evidence>
<dbReference type="FunFam" id="3.40.50.300:FF:002019">
    <property type="entry name" value="DNA helicase I"/>
    <property type="match status" value="1"/>
</dbReference>
<name>G0W656_NAUDC</name>
<dbReference type="OMA" id="HPLGKIC"/>
<dbReference type="SUPFAM" id="SSF52540">
    <property type="entry name" value="P-loop containing nucleoside triphosphate hydrolases"/>
    <property type="match status" value="1"/>
</dbReference>
<feature type="domain" description="DNA2/NAM7 helicase-like C-terminal" evidence="4">
    <location>
        <begin position="926"/>
        <end position="1155"/>
    </location>
</feature>
<feature type="compositionally biased region" description="Basic and acidic residues" evidence="2">
    <location>
        <begin position="462"/>
        <end position="477"/>
    </location>
</feature>
<evidence type="ECO:0000313" key="6">
    <source>
        <dbReference type="Proteomes" id="UP000000689"/>
    </source>
</evidence>
<feature type="compositionally biased region" description="Polar residues" evidence="2">
    <location>
        <begin position="446"/>
        <end position="461"/>
    </location>
</feature>
<dbReference type="FunFam" id="3.40.50.300:FF:001247">
    <property type="entry name" value="Erythrocyte membrane-associated antigen"/>
    <property type="match status" value="1"/>
</dbReference>
<dbReference type="RefSeq" id="XP_003668510.1">
    <property type="nucleotide sequence ID" value="XM_003668462.1"/>
</dbReference>
<dbReference type="eggNOG" id="KOG1802">
    <property type="taxonomic scope" value="Eukaryota"/>
</dbReference>
<feature type="compositionally biased region" description="Polar residues" evidence="2">
    <location>
        <begin position="479"/>
        <end position="489"/>
    </location>
</feature>
<dbReference type="STRING" id="1071378.G0W656"/>
<feature type="compositionally biased region" description="Polar residues" evidence="2">
    <location>
        <begin position="337"/>
        <end position="362"/>
    </location>
</feature>
<dbReference type="PANTHER" id="PTHR10887:SF317">
    <property type="entry name" value="ATP-DEPENDENT RNA HELICASE ECM32-RELATED"/>
    <property type="match status" value="1"/>
</dbReference>
<dbReference type="GO" id="GO:0000184">
    <property type="term" value="P:nuclear-transcribed mRNA catabolic process, nonsense-mediated decay"/>
    <property type="evidence" value="ECO:0007669"/>
    <property type="project" value="TreeGrafter"/>
</dbReference>
<dbReference type="InterPro" id="IPR027417">
    <property type="entry name" value="P-loop_NTPase"/>
</dbReference>
<feature type="domain" description="DNA2/NAM7 helicase helicase" evidence="3">
    <location>
        <begin position="713"/>
        <end position="919"/>
    </location>
</feature>
<feature type="compositionally biased region" description="Polar residues" evidence="2">
    <location>
        <begin position="291"/>
        <end position="321"/>
    </location>
</feature>
<dbReference type="InterPro" id="IPR041677">
    <property type="entry name" value="DNA2/NAM7_AAA_11"/>
</dbReference>
<evidence type="ECO:0000259" key="3">
    <source>
        <dbReference type="Pfam" id="PF13086"/>
    </source>
</evidence>
<keyword evidence="1" id="KW-0378">Hydrolase</keyword>
<dbReference type="GO" id="GO:0006449">
    <property type="term" value="P:regulation of translational termination"/>
    <property type="evidence" value="ECO:0007669"/>
    <property type="project" value="EnsemblFungi"/>
</dbReference>
<dbReference type="CDD" id="cd18808">
    <property type="entry name" value="SF1_C_Upf1"/>
    <property type="match status" value="1"/>
</dbReference>
<evidence type="ECO:0000313" key="5">
    <source>
        <dbReference type="EMBL" id="CCD23267.1"/>
    </source>
</evidence>
<dbReference type="PANTHER" id="PTHR10887">
    <property type="entry name" value="DNA2/NAM7 HELICASE FAMILY"/>
    <property type="match status" value="1"/>
</dbReference>
<evidence type="ECO:0000256" key="1">
    <source>
        <dbReference type="ARBA" id="ARBA00022806"/>
    </source>
</evidence>
<dbReference type="HOGENOM" id="CLU_010015_0_0_1"/>
<dbReference type="GO" id="GO:0003678">
    <property type="term" value="F:DNA helicase activity"/>
    <property type="evidence" value="ECO:0007669"/>
    <property type="project" value="EnsemblFungi"/>
</dbReference>
<keyword evidence="1" id="KW-0067">ATP-binding</keyword>
<gene>
    <name evidence="5" type="primary">NDAI0B02320</name>
    <name evidence="5" type="ordered locus">NDAI_0B02320</name>
</gene>
<dbReference type="AlphaFoldDB" id="G0W656"/>
<feature type="region of interest" description="Disordered" evidence="2">
    <location>
        <begin position="164"/>
        <end position="209"/>
    </location>
</feature>
<dbReference type="InterPro" id="IPR047187">
    <property type="entry name" value="SF1_C_Upf1"/>
</dbReference>
<proteinExistence type="predicted"/>
<keyword evidence="6" id="KW-1185">Reference proteome</keyword>
<feature type="region of interest" description="Disordered" evidence="2">
    <location>
        <begin position="274"/>
        <end position="519"/>
    </location>
</feature>
<dbReference type="Pfam" id="PF13086">
    <property type="entry name" value="AAA_11"/>
    <property type="match status" value="1"/>
</dbReference>
<dbReference type="GO" id="GO:0003724">
    <property type="term" value="F:RNA helicase activity"/>
    <property type="evidence" value="ECO:0007669"/>
    <property type="project" value="TreeGrafter"/>
</dbReference>
<protein>
    <submittedName>
        <fullName evidence="5">Uncharacterized protein</fullName>
    </submittedName>
</protein>
<dbReference type="Gene3D" id="3.40.50.300">
    <property type="entry name" value="P-loop containing nucleotide triphosphate hydrolases"/>
    <property type="match status" value="2"/>
</dbReference>
<dbReference type="KEGG" id="ndi:NDAI_0B02320"/>
<keyword evidence="1" id="KW-0347">Helicase</keyword>
<dbReference type="Proteomes" id="UP000000689">
    <property type="component" value="Chromosome 2"/>
</dbReference>
<accession>G0W656</accession>
<dbReference type="EMBL" id="HE580268">
    <property type="protein sequence ID" value="CCD23267.1"/>
    <property type="molecule type" value="Genomic_DNA"/>
</dbReference>
<sequence length="1185" mass="134115">MTKFQCTTCQETLDAESMMKHLNSTRHKTVKSIEDDEELNCEECQDNNNIHQLQIIRIGGEDIILICNSCVEKKFNINEKPKTSYSLSNGAILKYWDNYTKVRDCSCKRCGNESNLNVNLTNKQLILCDNCLKDDPKQDSSKFVSEKTGKFLYTFLGIKETSSSSSSKFKRKGGGRKIGRGKKRGRGGAKSASSSSAGKKKEKKPLTFLQKLDKEALKTKKLNSTIESGSNLSLKSFKGFKATTKSDFAAQFLAPSNENVASVASTGNFLSLGNTNSSKSSSPSPIIQHPAQRTNTRQKPNQKQTKSNPTSRAITPDISTKGSKHKGPKVTDKKNAKQPTTITSMPTNPQNKNSNTTKSTGWAQGFEAPKKVKNMPKSILEPTVQNTKNAKKKTSKAVEKTKQISKKHVNQKGHTESNPKPVVPIDEDFWSSGWDNALPEKEGVTASISSPQPTRIKQNGNQKKELIPIPSNKEKGQNRKNQNTRSNKNNTKEKTPIPPIQHKKERNPKGKSPTPSYTNEVLEEGVPIKKFVKYTPKLTYPDLRTYCDEFSYALFLEQKLENDFIQNFDITWSKDKNETVFVVSLDRHNNPEIEKLIPPALAQVVKVPFNERQPLMLSSHDESLVWYSFIKEVGLQKNKIVLLLELFSWNKLSLPTRSGSDQFKLLPISAQANRILFAMTRIKNPKFIDLLLGLKPIKQLIFNNKLKFNRSTLNDSQKLAVQHVLNNSITVIQGPPGTGKTSTIEEIILQLIENFHSFPILCVAASNIAIDNIAEKIMESRPNIKILRILSDKKESQYGPDHPLGKICLHNKIYERLSPEMKDIANKFRFGRRDEVSKNQDNKYYQEKTSITNKLVAQTQIIFTTNITAGGRQLKVIKELPVVIMDESTQSSEASTLVPLSLPGIKKFVFVGDEKQLSSFSNIPHLEMSLFERILANGTYEQPHMLDTQYRMHPQISKFPIHKFYYGELKDGVTAEQKQLPNIKHPLFFYQSNNGYESTVENRQNGIKAFTYNNKYECQDILKILYKLILEKNVKHEEIGIITPYSAQRDLLSELLVADPVVNPYGRSMEQETDEAEFLNSKHTLGNDIQSHTVNIINGLHVATVDSFQGHEKNFIIFSCVRNNPENKIGFLRDRRRLNVALTRSKNGLILVGNKEVLKKGDNLWRDFMVFLEKEKVIFDSLDDY</sequence>
<reference evidence="5 6" key="1">
    <citation type="journal article" date="2011" name="Proc. Natl. Acad. Sci. U.S.A.">
        <title>Evolutionary erosion of yeast sex chromosomes by mating-type switching accidents.</title>
        <authorList>
            <person name="Gordon J.L."/>
            <person name="Armisen D."/>
            <person name="Proux-Wera E."/>
            <person name="Oheigeartaigh S.S."/>
            <person name="Byrne K.P."/>
            <person name="Wolfe K.H."/>
        </authorList>
    </citation>
    <scope>NUCLEOTIDE SEQUENCE [LARGE SCALE GENOMIC DNA]</scope>
    <source>
        <strain evidence="6">ATCC 10597 / BCRC 20456 / CBS 421 / NBRC 0211 / NRRL Y-12639</strain>
    </source>
</reference>
<organism evidence="5 6">
    <name type="scientific">Naumovozyma dairenensis (strain ATCC 10597 / BCRC 20456 / CBS 421 / NBRC 0211 / NRRL Y-12639)</name>
    <name type="common">Saccharomyces dairenensis</name>
    <dbReference type="NCBI Taxonomy" id="1071378"/>
    <lineage>
        <taxon>Eukaryota</taxon>
        <taxon>Fungi</taxon>
        <taxon>Dikarya</taxon>
        <taxon>Ascomycota</taxon>
        <taxon>Saccharomycotina</taxon>
        <taxon>Saccharomycetes</taxon>
        <taxon>Saccharomycetales</taxon>
        <taxon>Saccharomycetaceae</taxon>
        <taxon>Naumovozyma</taxon>
    </lineage>
</organism>
<dbReference type="GO" id="GO:0010494">
    <property type="term" value="C:cytoplasmic stress granule"/>
    <property type="evidence" value="ECO:0007669"/>
    <property type="project" value="EnsemblFungi"/>
</dbReference>
<dbReference type="InterPro" id="IPR045055">
    <property type="entry name" value="DNA2/NAM7-like"/>
</dbReference>
<keyword evidence="1" id="KW-0547">Nucleotide-binding</keyword>
<feature type="compositionally biased region" description="Basic residues" evidence="2">
    <location>
        <begin position="168"/>
        <end position="187"/>
    </location>
</feature>
<dbReference type="GeneID" id="11497971"/>
<dbReference type="OrthoDB" id="6513042at2759"/>
<dbReference type="Pfam" id="PF13087">
    <property type="entry name" value="AAA_12"/>
    <property type="match status" value="1"/>
</dbReference>